<dbReference type="VEuPathDB" id="FungiDB:ASPWEDRAFT_67292"/>
<dbReference type="Pfam" id="PF06094">
    <property type="entry name" value="GGACT"/>
    <property type="match status" value="1"/>
</dbReference>
<dbReference type="InterPro" id="IPR009288">
    <property type="entry name" value="AIG2-like_dom"/>
</dbReference>
<protein>
    <recommendedName>
        <fullName evidence="1">Gamma-glutamylcyclotransferase AIG2-like domain-containing protein</fullName>
    </recommendedName>
</protein>
<dbReference type="STRING" id="1073089.A0A1L9RQ82"/>
<evidence type="ECO:0000313" key="2">
    <source>
        <dbReference type="EMBL" id="OJJ36978.1"/>
    </source>
</evidence>
<reference evidence="3" key="1">
    <citation type="journal article" date="2017" name="Genome Biol.">
        <title>Comparative genomics reveals high biological diversity and specific adaptations in the industrially and medically important fungal genus Aspergillus.</title>
        <authorList>
            <person name="de Vries R.P."/>
            <person name="Riley R."/>
            <person name="Wiebenga A."/>
            <person name="Aguilar-Osorio G."/>
            <person name="Amillis S."/>
            <person name="Uchima C.A."/>
            <person name="Anderluh G."/>
            <person name="Asadollahi M."/>
            <person name="Askin M."/>
            <person name="Barry K."/>
            <person name="Battaglia E."/>
            <person name="Bayram O."/>
            <person name="Benocci T."/>
            <person name="Braus-Stromeyer S.A."/>
            <person name="Caldana C."/>
            <person name="Canovas D."/>
            <person name="Cerqueira G.C."/>
            <person name="Chen F."/>
            <person name="Chen W."/>
            <person name="Choi C."/>
            <person name="Clum A."/>
            <person name="Dos Santos R.A."/>
            <person name="Damasio A.R."/>
            <person name="Diallinas G."/>
            <person name="Emri T."/>
            <person name="Fekete E."/>
            <person name="Flipphi M."/>
            <person name="Freyberg S."/>
            <person name="Gallo A."/>
            <person name="Gournas C."/>
            <person name="Habgood R."/>
            <person name="Hainaut M."/>
            <person name="Harispe M.L."/>
            <person name="Henrissat B."/>
            <person name="Hilden K.S."/>
            <person name="Hope R."/>
            <person name="Hossain A."/>
            <person name="Karabika E."/>
            <person name="Karaffa L."/>
            <person name="Karanyi Z."/>
            <person name="Krasevec N."/>
            <person name="Kuo A."/>
            <person name="Kusch H."/>
            <person name="LaButti K."/>
            <person name="Lagendijk E.L."/>
            <person name="Lapidus A."/>
            <person name="Levasseur A."/>
            <person name="Lindquist E."/>
            <person name="Lipzen A."/>
            <person name="Logrieco A.F."/>
            <person name="MacCabe A."/>
            <person name="Maekelae M.R."/>
            <person name="Malavazi I."/>
            <person name="Melin P."/>
            <person name="Meyer V."/>
            <person name="Mielnichuk N."/>
            <person name="Miskei M."/>
            <person name="Molnar A.P."/>
            <person name="Mule G."/>
            <person name="Ngan C.Y."/>
            <person name="Orejas M."/>
            <person name="Orosz E."/>
            <person name="Ouedraogo J.P."/>
            <person name="Overkamp K.M."/>
            <person name="Park H.-S."/>
            <person name="Perrone G."/>
            <person name="Piumi F."/>
            <person name="Punt P.J."/>
            <person name="Ram A.F."/>
            <person name="Ramon A."/>
            <person name="Rauscher S."/>
            <person name="Record E."/>
            <person name="Riano-Pachon D.M."/>
            <person name="Robert V."/>
            <person name="Roehrig J."/>
            <person name="Ruller R."/>
            <person name="Salamov A."/>
            <person name="Salih N.S."/>
            <person name="Samson R.A."/>
            <person name="Sandor E."/>
            <person name="Sanguinetti M."/>
            <person name="Schuetze T."/>
            <person name="Sepcic K."/>
            <person name="Shelest E."/>
            <person name="Sherlock G."/>
            <person name="Sophianopoulou V."/>
            <person name="Squina F.M."/>
            <person name="Sun H."/>
            <person name="Susca A."/>
            <person name="Todd R.B."/>
            <person name="Tsang A."/>
            <person name="Unkles S.E."/>
            <person name="van de Wiele N."/>
            <person name="van Rossen-Uffink D."/>
            <person name="Oliveira J.V."/>
            <person name="Vesth T.C."/>
            <person name="Visser J."/>
            <person name="Yu J.-H."/>
            <person name="Zhou M."/>
            <person name="Andersen M.R."/>
            <person name="Archer D.B."/>
            <person name="Baker S.E."/>
            <person name="Benoit I."/>
            <person name="Brakhage A.A."/>
            <person name="Braus G.H."/>
            <person name="Fischer R."/>
            <person name="Frisvad J.C."/>
            <person name="Goldman G.H."/>
            <person name="Houbraken J."/>
            <person name="Oakley B."/>
            <person name="Pocsi I."/>
            <person name="Scazzocchio C."/>
            <person name="Seiboth B."/>
            <person name="vanKuyk P.A."/>
            <person name="Wortman J."/>
            <person name="Dyer P.S."/>
            <person name="Grigoriev I.V."/>
        </authorList>
    </citation>
    <scope>NUCLEOTIDE SEQUENCE [LARGE SCALE GENOMIC DNA]</scope>
    <source>
        <strain evidence="3">DTO 134E9</strain>
    </source>
</reference>
<evidence type="ECO:0000259" key="1">
    <source>
        <dbReference type="Pfam" id="PF06094"/>
    </source>
</evidence>
<feature type="domain" description="Gamma-glutamylcyclotransferase AIG2-like" evidence="1">
    <location>
        <begin position="45"/>
        <end position="152"/>
    </location>
</feature>
<dbReference type="GeneID" id="63754749"/>
<dbReference type="SUPFAM" id="SSF110857">
    <property type="entry name" value="Gamma-glutamyl cyclotransferase-like"/>
    <property type="match status" value="1"/>
</dbReference>
<evidence type="ECO:0000313" key="3">
    <source>
        <dbReference type="Proteomes" id="UP000184383"/>
    </source>
</evidence>
<name>A0A1L9RQ82_ASPWE</name>
<proteinExistence type="predicted"/>
<keyword evidence="3" id="KW-1185">Reference proteome</keyword>
<dbReference type="EMBL" id="KV878211">
    <property type="protein sequence ID" value="OJJ36978.1"/>
    <property type="molecule type" value="Genomic_DNA"/>
</dbReference>
<accession>A0A1L9RQ82</accession>
<sequence length="159" mass="18131">MSESDKLAARKERAKIPIMVRKMLAGPPKENMIGPAEGESAPEYFFFYDALMDPSTLARVIQRPGQPNIRRARVQGWTCKLWNGYPALIEGNIPNPNIVYGVAYEVQTERERDLLVQFETEAYKLQPAGIWFEDDNTLTIGWMFLCNREEEGLQDVCAS</sequence>
<dbReference type="OrthoDB" id="3262926at2759"/>
<organism evidence="2 3">
    <name type="scientific">Aspergillus wentii DTO 134E9</name>
    <dbReference type="NCBI Taxonomy" id="1073089"/>
    <lineage>
        <taxon>Eukaryota</taxon>
        <taxon>Fungi</taxon>
        <taxon>Dikarya</taxon>
        <taxon>Ascomycota</taxon>
        <taxon>Pezizomycotina</taxon>
        <taxon>Eurotiomycetes</taxon>
        <taxon>Eurotiomycetidae</taxon>
        <taxon>Eurotiales</taxon>
        <taxon>Aspergillaceae</taxon>
        <taxon>Aspergillus</taxon>
        <taxon>Aspergillus subgen. Cremei</taxon>
    </lineage>
</organism>
<dbReference type="Proteomes" id="UP000184383">
    <property type="component" value="Unassembled WGS sequence"/>
</dbReference>
<dbReference type="RefSeq" id="XP_040690654.1">
    <property type="nucleotide sequence ID" value="XM_040838901.1"/>
</dbReference>
<gene>
    <name evidence="2" type="ORF">ASPWEDRAFT_67292</name>
</gene>
<dbReference type="CDD" id="cd06661">
    <property type="entry name" value="GGCT_like"/>
    <property type="match status" value="1"/>
</dbReference>
<dbReference type="Gene3D" id="3.10.490.10">
    <property type="entry name" value="Gamma-glutamyl cyclotransferase-like"/>
    <property type="match status" value="1"/>
</dbReference>
<dbReference type="AlphaFoldDB" id="A0A1L9RQ82"/>
<dbReference type="InterPro" id="IPR036568">
    <property type="entry name" value="GGCT-like_sf"/>
</dbReference>
<dbReference type="InterPro" id="IPR013024">
    <property type="entry name" value="GGCT-like"/>
</dbReference>